<dbReference type="EMBL" id="JACGWK010000007">
    <property type="protein sequence ID" value="KAL0343654.1"/>
    <property type="molecule type" value="Genomic_DNA"/>
</dbReference>
<feature type="compositionally biased region" description="Polar residues" evidence="1">
    <location>
        <begin position="110"/>
        <end position="127"/>
    </location>
</feature>
<feature type="region of interest" description="Disordered" evidence="1">
    <location>
        <begin position="110"/>
        <end position="152"/>
    </location>
</feature>
<feature type="compositionally biased region" description="Low complexity" evidence="1">
    <location>
        <begin position="136"/>
        <end position="152"/>
    </location>
</feature>
<reference evidence="3" key="2">
    <citation type="journal article" date="2024" name="Plant">
        <title>Genomic evolution and insights into agronomic trait innovations of Sesamum species.</title>
        <authorList>
            <person name="Miao H."/>
            <person name="Wang L."/>
            <person name="Qu L."/>
            <person name="Liu H."/>
            <person name="Sun Y."/>
            <person name="Le M."/>
            <person name="Wang Q."/>
            <person name="Wei S."/>
            <person name="Zheng Y."/>
            <person name="Lin W."/>
            <person name="Duan Y."/>
            <person name="Cao H."/>
            <person name="Xiong S."/>
            <person name="Wang X."/>
            <person name="Wei L."/>
            <person name="Li C."/>
            <person name="Ma Q."/>
            <person name="Ju M."/>
            <person name="Zhao R."/>
            <person name="Li G."/>
            <person name="Mu C."/>
            <person name="Tian Q."/>
            <person name="Mei H."/>
            <person name="Zhang T."/>
            <person name="Gao T."/>
            <person name="Zhang H."/>
        </authorList>
    </citation>
    <scope>NUCLEOTIDE SEQUENCE</scope>
    <source>
        <strain evidence="3">G01</strain>
    </source>
</reference>
<dbReference type="InterPro" id="IPR025757">
    <property type="entry name" value="MIP1_Leuzipper"/>
</dbReference>
<feature type="compositionally biased region" description="Polar residues" evidence="1">
    <location>
        <begin position="175"/>
        <end position="194"/>
    </location>
</feature>
<proteinExistence type="predicted"/>
<organism evidence="3">
    <name type="scientific">Sesamum angustifolium</name>
    <dbReference type="NCBI Taxonomy" id="2727405"/>
    <lineage>
        <taxon>Eukaryota</taxon>
        <taxon>Viridiplantae</taxon>
        <taxon>Streptophyta</taxon>
        <taxon>Embryophyta</taxon>
        <taxon>Tracheophyta</taxon>
        <taxon>Spermatophyta</taxon>
        <taxon>Magnoliopsida</taxon>
        <taxon>eudicotyledons</taxon>
        <taxon>Gunneridae</taxon>
        <taxon>Pentapetalae</taxon>
        <taxon>asterids</taxon>
        <taxon>lamiids</taxon>
        <taxon>Lamiales</taxon>
        <taxon>Pedaliaceae</taxon>
        <taxon>Sesamum</taxon>
    </lineage>
</organism>
<dbReference type="Pfam" id="PF04784">
    <property type="entry name" value="DUF547"/>
    <property type="match status" value="1"/>
</dbReference>
<evidence type="ECO:0000313" key="3">
    <source>
        <dbReference type="EMBL" id="KAL0343654.1"/>
    </source>
</evidence>
<dbReference type="InterPro" id="IPR007109">
    <property type="entry name" value="Brix"/>
</dbReference>
<dbReference type="Gene3D" id="3.40.50.10480">
    <property type="entry name" value="Probable brix-domain ribosomal biogenesis protein"/>
    <property type="match status" value="1"/>
</dbReference>
<dbReference type="SUPFAM" id="SSF52954">
    <property type="entry name" value="Class II aaRS ABD-related"/>
    <property type="match status" value="1"/>
</dbReference>
<dbReference type="Pfam" id="PF04427">
    <property type="entry name" value="Brix"/>
    <property type="match status" value="1"/>
</dbReference>
<dbReference type="FunFam" id="3.40.50.10480:FF:000001">
    <property type="entry name" value="IMP4, U3 small nucleolar ribonucleoprotein"/>
    <property type="match status" value="1"/>
</dbReference>
<name>A0AAW2NIY0_9LAMI</name>
<dbReference type="SMART" id="SM00879">
    <property type="entry name" value="Brix"/>
    <property type="match status" value="1"/>
</dbReference>
<dbReference type="GO" id="GO:0006364">
    <property type="term" value="P:rRNA processing"/>
    <property type="evidence" value="ECO:0007669"/>
    <property type="project" value="InterPro"/>
</dbReference>
<dbReference type="GO" id="GO:0034457">
    <property type="term" value="C:Mpp10 complex"/>
    <property type="evidence" value="ECO:0007669"/>
    <property type="project" value="UniProtKB-ARBA"/>
</dbReference>
<feature type="region of interest" description="Disordered" evidence="1">
    <location>
        <begin position="1"/>
        <end position="23"/>
    </location>
</feature>
<comment type="caution">
    <text evidence="3">The sequence shown here is derived from an EMBL/GenBank/DDBJ whole genome shotgun (WGS) entry which is preliminary data.</text>
</comment>
<dbReference type="GO" id="GO:0005654">
    <property type="term" value="C:nucleoplasm"/>
    <property type="evidence" value="ECO:0007669"/>
    <property type="project" value="UniProtKB-ARBA"/>
</dbReference>
<dbReference type="Pfam" id="PF14389">
    <property type="entry name" value="Lzipper-MIP1"/>
    <property type="match status" value="1"/>
</dbReference>
<evidence type="ECO:0000256" key="1">
    <source>
        <dbReference type="SAM" id="MobiDB-lite"/>
    </source>
</evidence>
<dbReference type="AlphaFoldDB" id="A0AAW2NIY0"/>
<dbReference type="PANTHER" id="PTHR46248:SF9">
    <property type="entry name" value="EXPRESSED PROTEIN"/>
    <property type="match status" value="1"/>
</dbReference>
<gene>
    <name evidence="3" type="ORF">Sangu_1252800</name>
</gene>
<dbReference type="GO" id="GO:0042274">
    <property type="term" value="P:ribosomal small subunit biogenesis"/>
    <property type="evidence" value="ECO:0007669"/>
    <property type="project" value="UniProtKB-ARBA"/>
</dbReference>
<evidence type="ECO:0000259" key="2">
    <source>
        <dbReference type="PROSITE" id="PS50833"/>
    </source>
</evidence>
<dbReference type="GO" id="GO:0032040">
    <property type="term" value="C:small-subunit processome"/>
    <property type="evidence" value="ECO:0007669"/>
    <property type="project" value="UniProtKB-ARBA"/>
</dbReference>
<feature type="domain" description="Brix" evidence="2">
    <location>
        <begin position="580"/>
        <end position="791"/>
    </location>
</feature>
<dbReference type="PROSITE" id="PS50833">
    <property type="entry name" value="BRIX"/>
    <property type="match status" value="1"/>
</dbReference>
<feature type="compositionally biased region" description="Basic and acidic residues" evidence="1">
    <location>
        <begin position="1"/>
        <end position="12"/>
    </location>
</feature>
<feature type="region of interest" description="Disordered" evidence="1">
    <location>
        <begin position="164"/>
        <end position="200"/>
    </location>
</feature>
<protein>
    <submittedName>
        <fullName evidence="3">U3 small nucleolar ribonucleoprotein IMP4</fullName>
    </submittedName>
</protein>
<dbReference type="PANTHER" id="PTHR46248">
    <property type="entry name" value="EXPRESSED PROTEIN"/>
    <property type="match status" value="1"/>
</dbReference>
<sequence length="885" mass="100923">MELKGGKSETAEKTMANRRRSARERKMALLQDVDNLKKKLRHEENVHRALQRAFNRPLGALPRLPPYLPQNTLELLAEVAVLEEEVVRLEEQVVNFRQGLYQEAVYISSRKSPSPDLTPSRNELTTGSSIRKHSRSSSQSEANLGSSRPSPLLSRIASTRKFLSADSPSDGLRNSPGSPCNGTVEQAQESSSGSSDDRVADVETKALSENNVESNFRDPYCNFSELKKRDVGTYKHLYAIEASSVDLNRKTNASFLIRRLKILLDKLATVELDGLNHQQKLAFWINIYNSCIMNAFWEHGIPDSPNMIVLQMQKASISITLMSTNLTILAAHLIRIRKFQLSSNNKGRGTCAERPNDRTSDLETSISLKISKNDDRKICRALGLEWSEPLVTFALSCGSWSSPAVRVYTASQVETELETAKRDYLQAAVGISSTNKIVIPKLLDWYLLDFAKDLDALLDWICLQLPDELRNEALKCLGRKGREPLSRLVQGFGGDKEKLKRNVRLRREYLYRKSLEGKERLLYEKKRKIREALEEGKPIPTELRNEEAALRQEIDLEDEHTAVPHSTIDDEYANAADRDPKILLTTSRNPSAPLTQFVKELKFVFPNAQRMNRGGQVISEIIETCRAHDFTDVILVHEHRGVPDGIIISHLPFGPTAYFGLLNVVTRHDIKDKKAIGTMPEAYPHLILDNFSTKLGAREFGICFLCYRLVLIIMDLLILTAWAKDRQYFEVSFSSSKARCKTHHHFCKSIRYISFRHHVYEKRGGPKSIELKEIGPRFELRLYQIKLGTMDQDEAQTEWVIRPYMNTARKLSTSGLVMLERNLVREMTFVNLTLAIFLDNTQSFFTRRNEVNNYSLSFPLALRWDNSKGFLAKWGWLDRFGVAFK</sequence>
<dbReference type="InterPro" id="IPR006869">
    <property type="entry name" value="DUF547"/>
</dbReference>
<keyword evidence="3" id="KW-0687">Ribonucleoprotein</keyword>
<reference evidence="3" key="1">
    <citation type="submission" date="2020-06" db="EMBL/GenBank/DDBJ databases">
        <authorList>
            <person name="Li T."/>
            <person name="Hu X."/>
            <person name="Zhang T."/>
            <person name="Song X."/>
            <person name="Zhang H."/>
            <person name="Dai N."/>
            <person name="Sheng W."/>
            <person name="Hou X."/>
            <person name="Wei L."/>
        </authorList>
    </citation>
    <scope>NUCLEOTIDE SEQUENCE</scope>
    <source>
        <strain evidence="3">G01</strain>
        <tissue evidence="3">Leaf</tissue>
    </source>
</reference>
<accession>A0AAW2NIY0</accession>
<dbReference type="GO" id="GO:0019843">
    <property type="term" value="F:rRNA binding"/>
    <property type="evidence" value="ECO:0007669"/>
    <property type="project" value="InterPro"/>
</dbReference>